<dbReference type="Proteomes" id="UP001056120">
    <property type="component" value="Linkage Group LG21"/>
</dbReference>
<keyword evidence="2" id="KW-1185">Reference proteome</keyword>
<reference evidence="2" key="1">
    <citation type="journal article" date="2022" name="Mol. Ecol. Resour.">
        <title>The genomes of chicory, endive, great burdock and yacon provide insights into Asteraceae palaeo-polyploidization history and plant inulin production.</title>
        <authorList>
            <person name="Fan W."/>
            <person name="Wang S."/>
            <person name="Wang H."/>
            <person name="Wang A."/>
            <person name="Jiang F."/>
            <person name="Liu H."/>
            <person name="Zhao H."/>
            <person name="Xu D."/>
            <person name="Zhang Y."/>
        </authorList>
    </citation>
    <scope>NUCLEOTIDE SEQUENCE [LARGE SCALE GENOMIC DNA]</scope>
    <source>
        <strain evidence="2">cv. Yunnan</strain>
    </source>
</reference>
<evidence type="ECO:0000313" key="1">
    <source>
        <dbReference type="EMBL" id="KAI3732188.1"/>
    </source>
</evidence>
<protein>
    <submittedName>
        <fullName evidence="1">Uncharacterized protein</fullName>
    </submittedName>
</protein>
<sequence length="254" mass="29579">MSNHDYNTRQPIRRPNNAYARYINGNRVNFDFISPPSLPFPHTLNERVAIDSWLWSLPERNLTLPSSMISFPRPRMQLVVFRNNVPNNANMWSRPTEQYQQQHSELTPNEQIKALKTLKKEIFNPTPKRIIQRIGRYYKQHDATNAYSDQKTDKGFEEDDDDDKKCVICLEDFEAREVVMVTPCKHMFHEDCILPWVKSSGKCPVCRFSFCERNDESGASSTDEGNLVDDRLTNDLVSFVTSMGSSTTIEPFWF</sequence>
<gene>
    <name evidence="1" type="ORF">L1987_63387</name>
</gene>
<evidence type="ECO:0000313" key="2">
    <source>
        <dbReference type="Proteomes" id="UP001056120"/>
    </source>
</evidence>
<dbReference type="EMBL" id="CM042038">
    <property type="protein sequence ID" value="KAI3732188.1"/>
    <property type="molecule type" value="Genomic_DNA"/>
</dbReference>
<proteinExistence type="predicted"/>
<accession>A0ACB9CD30</accession>
<name>A0ACB9CD30_9ASTR</name>
<comment type="caution">
    <text evidence="1">The sequence shown here is derived from an EMBL/GenBank/DDBJ whole genome shotgun (WGS) entry which is preliminary data.</text>
</comment>
<organism evidence="1 2">
    <name type="scientific">Smallanthus sonchifolius</name>
    <dbReference type="NCBI Taxonomy" id="185202"/>
    <lineage>
        <taxon>Eukaryota</taxon>
        <taxon>Viridiplantae</taxon>
        <taxon>Streptophyta</taxon>
        <taxon>Embryophyta</taxon>
        <taxon>Tracheophyta</taxon>
        <taxon>Spermatophyta</taxon>
        <taxon>Magnoliopsida</taxon>
        <taxon>eudicotyledons</taxon>
        <taxon>Gunneridae</taxon>
        <taxon>Pentapetalae</taxon>
        <taxon>asterids</taxon>
        <taxon>campanulids</taxon>
        <taxon>Asterales</taxon>
        <taxon>Asteraceae</taxon>
        <taxon>Asteroideae</taxon>
        <taxon>Heliantheae alliance</taxon>
        <taxon>Millerieae</taxon>
        <taxon>Smallanthus</taxon>
    </lineage>
</organism>
<reference evidence="1 2" key="2">
    <citation type="journal article" date="2022" name="Mol. Ecol. Resour.">
        <title>The genomes of chicory, endive, great burdock and yacon provide insights into Asteraceae paleo-polyploidization history and plant inulin production.</title>
        <authorList>
            <person name="Fan W."/>
            <person name="Wang S."/>
            <person name="Wang H."/>
            <person name="Wang A."/>
            <person name="Jiang F."/>
            <person name="Liu H."/>
            <person name="Zhao H."/>
            <person name="Xu D."/>
            <person name="Zhang Y."/>
        </authorList>
    </citation>
    <scope>NUCLEOTIDE SEQUENCE [LARGE SCALE GENOMIC DNA]</scope>
    <source>
        <strain evidence="2">cv. Yunnan</strain>
        <tissue evidence="1">Leaves</tissue>
    </source>
</reference>